<dbReference type="CDD" id="cd13132">
    <property type="entry name" value="MATE_eukaryotic"/>
    <property type="match status" value="1"/>
</dbReference>
<dbReference type="GO" id="GO:0016020">
    <property type="term" value="C:membrane"/>
    <property type="evidence" value="ECO:0007669"/>
    <property type="project" value="UniProtKB-SubCell"/>
</dbReference>
<dbReference type="Proteomes" id="UP001604277">
    <property type="component" value="Unassembled WGS sequence"/>
</dbReference>
<feature type="transmembrane region" description="Helical" evidence="6">
    <location>
        <begin position="166"/>
        <end position="185"/>
    </location>
</feature>
<keyword evidence="8" id="KW-1185">Reference proteome</keyword>
<comment type="subcellular location">
    <subcellularLocation>
        <location evidence="1">Membrane</location>
        <topology evidence="1">Multi-pass membrane protein</topology>
    </subcellularLocation>
</comment>
<dbReference type="Pfam" id="PF01554">
    <property type="entry name" value="MatE"/>
    <property type="match status" value="2"/>
</dbReference>
<organism evidence="7 8">
    <name type="scientific">Forsythia ovata</name>
    <dbReference type="NCBI Taxonomy" id="205694"/>
    <lineage>
        <taxon>Eukaryota</taxon>
        <taxon>Viridiplantae</taxon>
        <taxon>Streptophyta</taxon>
        <taxon>Embryophyta</taxon>
        <taxon>Tracheophyta</taxon>
        <taxon>Spermatophyta</taxon>
        <taxon>Magnoliopsida</taxon>
        <taxon>eudicotyledons</taxon>
        <taxon>Gunneridae</taxon>
        <taxon>Pentapetalae</taxon>
        <taxon>asterids</taxon>
        <taxon>lamiids</taxon>
        <taxon>Lamiales</taxon>
        <taxon>Oleaceae</taxon>
        <taxon>Forsythieae</taxon>
        <taxon>Forsythia</taxon>
    </lineage>
</organism>
<dbReference type="InterPro" id="IPR045069">
    <property type="entry name" value="MATE_euk"/>
</dbReference>
<dbReference type="InterPro" id="IPR002528">
    <property type="entry name" value="MATE_fam"/>
</dbReference>
<comment type="similarity">
    <text evidence="2">Belongs to the multi antimicrobial extrusion (MATE) (TC 2.A.66.1) family.</text>
</comment>
<feature type="transmembrane region" description="Helical" evidence="6">
    <location>
        <begin position="136"/>
        <end position="154"/>
    </location>
</feature>
<evidence type="ECO:0000256" key="5">
    <source>
        <dbReference type="ARBA" id="ARBA00023136"/>
    </source>
</evidence>
<feature type="transmembrane region" description="Helical" evidence="6">
    <location>
        <begin position="96"/>
        <end position="116"/>
    </location>
</feature>
<sequence length="423" mass="45858">MNLLRWYAGLIAWESKLLWFLSGASIIVRLFDYMLSFVTLMFMGHLGAVELAATSIASVGIQGLAYGVMLGMSSAVQTVCGQAYGAKQYGTMGIIFQRAIVLHIGASLVLTLVYWYSGCILKAIGQSDSIAEDGQVFSRGLILQLYAFAISCPMQRFLQAQNIVNPLAYMAVGVFLLHVLLNWLVVYVFDWGLFGAALTLSFSWWVLVIVQGLYIILSPSCKQTWVGFSMQAFRGIWPFFKLSVASTVMLCLEIWYFQGLVLISGILPNPTTSLDSISICMNYFNWDIQVMLGIATAASIRVSNELGAGHPMVAKFSVIVVNLASHRGYVQFGSIACDLCVLEWNSTDSISQGEREGAGGGEVAPKTIYNKIVIISGVAIGSGWQAAVAYVNLVTCYIVGLPIGCILGFKTSLGAEVSSAFCV</sequence>
<keyword evidence="5 6" id="KW-0472">Membrane</keyword>
<dbReference type="NCBIfam" id="TIGR00797">
    <property type="entry name" value="matE"/>
    <property type="match status" value="1"/>
</dbReference>
<feature type="transmembrane region" description="Helical" evidence="6">
    <location>
        <begin position="238"/>
        <end position="257"/>
    </location>
</feature>
<feature type="transmembrane region" description="Helical" evidence="6">
    <location>
        <begin position="6"/>
        <end position="28"/>
    </location>
</feature>
<dbReference type="EMBL" id="JBFOLJ010000013">
    <property type="protein sequence ID" value="KAL2482187.1"/>
    <property type="molecule type" value="Genomic_DNA"/>
</dbReference>
<accession>A0ABD1R175</accession>
<reference evidence="8" key="1">
    <citation type="submission" date="2024-07" db="EMBL/GenBank/DDBJ databases">
        <title>Two chromosome-level genome assemblies of Korean endemic species Abeliophyllum distichum and Forsythia ovata (Oleaceae).</title>
        <authorList>
            <person name="Jang H."/>
        </authorList>
    </citation>
    <scope>NUCLEOTIDE SEQUENCE [LARGE SCALE GENOMIC DNA]</scope>
</reference>
<feature type="transmembrane region" description="Helical" evidence="6">
    <location>
        <begin position="191"/>
        <end position="217"/>
    </location>
</feature>
<dbReference type="PANTHER" id="PTHR11206">
    <property type="entry name" value="MULTIDRUG RESISTANCE PROTEIN"/>
    <property type="match status" value="1"/>
</dbReference>
<evidence type="ECO:0000256" key="1">
    <source>
        <dbReference type="ARBA" id="ARBA00004141"/>
    </source>
</evidence>
<evidence type="ECO:0000256" key="3">
    <source>
        <dbReference type="ARBA" id="ARBA00022692"/>
    </source>
</evidence>
<dbReference type="AlphaFoldDB" id="A0ABD1R175"/>
<evidence type="ECO:0000256" key="6">
    <source>
        <dbReference type="SAM" id="Phobius"/>
    </source>
</evidence>
<protein>
    <submittedName>
        <fullName evidence="7">Protein TRANSPARENT TESTA 12</fullName>
    </submittedName>
</protein>
<evidence type="ECO:0000256" key="4">
    <source>
        <dbReference type="ARBA" id="ARBA00022989"/>
    </source>
</evidence>
<keyword evidence="3 6" id="KW-0812">Transmembrane</keyword>
<proteinExistence type="inferred from homology"/>
<evidence type="ECO:0000313" key="8">
    <source>
        <dbReference type="Proteomes" id="UP001604277"/>
    </source>
</evidence>
<comment type="caution">
    <text evidence="7">The sequence shown here is derived from an EMBL/GenBank/DDBJ whole genome shotgun (WGS) entry which is preliminary data.</text>
</comment>
<gene>
    <name evidence="7" type="ORF">Fot_43631</name>
</gene>
<keyword evidence="4 6" id="KW-1133">Transmembrane helix</keyword>
<evidence type="ECO:0000313" key="7">
    <source>
        <dbReference type="EMBL" id="KAL2482187.1"/>
    </source>
</evidence>
<name>A0ABD1R175_9LAMI</name>
<evidence type="ECO:0000256" key="2">
    <source>
        <dbReference type="ARBA" id="ARBA00010199"/>
    </source>
</evidence>